<proteinExistence type="predicted"/>
<sequence length="27" mass="3245">MWQIVILVVYECFFYVLYKSGVMNAVE</sequence>
<accession>A0A0E9SKK0</accession>
<organism evidence="1">
    <name type="scientific">Anguilla anguilla</name>
    <name type="common">European freshwater eel</name>
    <name type="synonym">Muraena anguilla</name>
    <dbReference type="NCBI Taxonomy" id="7936"/>
    <lineage>
        <taxon>Eukaryota</taxon>
        <taxon>Metazoa</taxon>
        <taxon>Chordata</taxon>
        <taxon>Craniata</taxon>
        <taxon>Vertebrata</taxon>
        <taxon>Euteleostomi</taxon>
        <taxon>Actinopterygii</taxon>
        <taxon>Neopterygii</taxon>
        <taxon>Teleostei</taxon>
        <taxon>Anguilliformes</taxon>
        <taxon>Anguillidae</taxon>
        <taxon>Anguilla</taxon>
    </lineage>
</organism>
<protein>
    <submittedName>
        <fullName evidence="1">Uncharacterized protein</fullName>
    </submittedName>
</protein>
<dbReference type="EMBL" id="GBXM01066673">
    <property type="protein sequence ID" value="JAH41904.1"/>
    <property type="molecule type" value="Transcribed_RNA"/>
</dbReference>
<evidence type="ECO:0000313" key="1">
    <source>
        <dbReference type="EMBL" id="JAH41904.1"/>
    </source>
</evidence>
<dbReference type="AlphaFoldDB" id="A0A0E9SKK0"/>
<reference evidence="1" key="1">
    <citation type="submission" date="2014-11" db="EMBL/GenBank/DDBJ databases">
        <authorList>
            <person name="Amaro Gonzalez C."/>
        </authorList>
    </citation>
    <scope>NUCLEOTIDE SEQUENCE</scope>
</reference>
<reference evidence="1" key="2">
    <citation type="journal article" date="2015" name="Fish Shellfish Immunol.">
        <title>Early steps in the European eel (Anguilla anguilla)-Vibrio vulnificus interaction in the gills: Role of the RtxA13 toxin.</title>
        <authorList>
            <person name="Callol A."/>
            <person name="Pajuelo D."/>
            <person name="Ebbesson L."/>
            <person name="Teles M."/>
            <person name="MacKenzie S."/>
            <person name="Amaro C."/>
        </authorList>
    </citation>
    <scope>NUCLEOTIDE SEQUENCE</scope>
</reference>
<name>A0A0E9SKK0_ANGAN</name>